<evidence type="ECO:0000313" key="2">
    <source>
        <dbReference type="Proteomes" id="UP001235269"/>
    </source>
</evidence>
<gene>
    <name evidence="1" type="ORF">QO005_003519</name>
</gene>
<evidence type="ECO:0000313" key="1">
    <source>
        <dbReference type="EMBL" id="MDQ0457170.1"/>
    </source>
</evidence>
<keyword evidence="2" id="KW-1185">Reference proteome</keyword>
<dbReference type="Proteomes" id="UP001235269">
    <property type="component" value="Unassembled WGS sequence"/>
</dbReference>
<name>A0ABU0IG04_9HYPH</name>
<protein>
    <submittedName>
        <fullName evidence="1">Uncharacterized protein</fullName>
    </submittedName>
</protein>
<reference evidence="1 2" key="1">
    <citation type="submission" date="2023-07" db="EMBL/GenBank/DDBJ databases">
        <title>Genomic Encyclopedia of Type Strains, Phase IV (KMG-IV): sequencing the most valuable type-strain genomes for metagenomic binning, comparative biology and taxonomic classification.</title>
        <authorList>
            <person name="Goeker M."/>
        </authorList>
    </citation>
    <scope>NUCLEOTIDE SEQUENCE [LARGE SCALE GENOMIC DNA]</scope>
    <source>
        <strain evidence="1 2">DSM 100301</strain>
    </source>
</reference>
<dbReference type="EMBL" id="JAUSWH010000013">
    <property type="protein sequence ID" value="MDQ0457170.1"/>
    <property type="molecule type" value="Genomic_DNA"/>
</dbReference>
<comment type="caution">
    <text evidence="1">The sequence shown here is derived from an EMBL/GenBank/DDBJ whole genome shotgun (WGS) entry which is preliminary data.</text>
</comment>
<dbReference type="RefSeq" id="WP_307159354.1">
    <property type="nucleotide sequence ID" value="NZ_JAUSWH010000013.1"/>
</dbReference>
<accession>A0ABU0IG04</accession>
<sequence length="58" mass="6082">MSMTQDLFMAILAMASYNRGYNSGMGDAVSGLGTNGKIGEADILTFDDIGLGEDVCNE</sequence>
<proteinExistence type="predicted"/>
<organism evidence="1 2">
    <name type="scientific">Rhizobium paknamense</name>
    <dbReference type="NCBI Taxonomy" id="1206817"/>
    <lineage>
        <taxon>Bacteria</taxon>
        <taxon>Pseudomonadati</taxon>
        <taxon>Pseudomonadota</taxon>
        <taxon>Alphaproteobacteria</taxon>
        <taxon>Hyphomicrobiales</taxon>
        <taxon>Rhizobiaceae</taxon>
        <taxon>Rhizobium/Agrobacterium group</taxon>
        <taxon>Rhizobium</taxon>
    </lineage>
</organism>